<evidence type="ECO:0000256" key="1">
    <source>
        <dbReference type="SAM" id="Phobius"/>
    </source>
</evidence>
<evidence type="ECO:0000313" key="3">
    <source>
        <dbReference type="Proteomes" id="UP000028487"/>
    </source>
</evidence>
<name>A0A077NU21_XENBV</name>
<reference evidence="2" key="1">
    <citation type="submission" date="2013-07" db="EMBL/GenBank/DDBJ databases">
        <title>Sub-species coevolution in mutualistic symbiosis.</title>
        <authorList>
            <person name="Murfin K."/>
            <person name="Klassen J."/>
            <person name="Lee M."/>
            <person name="Forst S."/>
            <person name="Stock P."/>
            <person name="Goodrich-Blair H."/>
        </authorList>
    </citation>
    <scope>NUCLEOTIDE SEQUENCE [LARGE SCALE GENOMIC DNA]</scope>
    <source>
        <strain evidence="2">Feltiae Moldova</strain>
    </source>
</reference>
<dbReference type="Proteomes" id="UP000028487">
    <property type="component" value="Unassembled WGS sequence"/>
</dbReference>
<proteinExistence type="predicted"/>
<evidence type="ECO:0000313" key="2">
    <source>
        <dbReference type="EMBL" id="CDH01086.1"/>
    </source>
</evidence>
<organism evidence="2 3">
    <name type="scientific">Xenorhabdus bovienii str. feltiae Moldova</name>
    <dbReference type="NCBI Taxonomy" id="1398200"/>
    <lineage>
        <taxon>Bacteria</taxon>
        <taxon>Pseudomonadati</taxon>
        <taxon>Pseudomonadota</taxon>
        <taxon>Gammaproteobacteria</taxon>
        <taxon>Enterobacterales</taxon>
        <taxon>Morganellaceae</taxon>
        <taxon>Xenorhabdus</taxon>
    </lineage>
</organism>
<comment type="caution">
    <text evidence="2">The sequence shown here is derived from an EMBL/GenBank/DDBJ whole genome shotgun (WGS) entry which is preliminary data.</text>
</comment>
<keyword evidence="1" id="KW-0472">Membrane</keyword>
<sequence>MILNKISDLIYISMLANNGNSILCFFYVNVFFYIINVV</sequence>
<protein>
    <submittedName>
        <fullName evidence="2">Uncharacterized protein</fullName>
    </submittedName>
</protein>
<feature type="transmembrane region" description="Helical" evidence="1">
    <location>
        <begin position="9"/>
        <end position="35"/>
    </location>
</feature>
<dbReference type="HOGENOM" id="CLU_3334979_0_0_6"/>
<keyword evidence="1" id="KW-1133">Transmembrane helix</keyword>
<dbReference type="EMBL" id="CBSV010000109">
    <property type="protein sequence ID" value="CDH01086.1"/>
    <property type="molecule type" value="Genomic_DNA"/>
</dbReference>
<accession>A0A077NU21</accession>
<gene>
    <name evidence="2" type="ORF">XBFM1_1970030</name>
</gene>
<dbReference type="AlphaFoldDB" id="A0A077NU21"/>
<keyword evidence="1" id="KW-0812">Transmembrane</keyword>